<sequence>MSKTHSKKGSSWLIWDLHVHTPESDGYSGNWDEFETQIKNSKADVIGINDYCTVAGYKKIKERIQEGNLIIDEKVLLPVVELRMTESVQNKYTKTNGVTHFNFHVIFNPKVQTEDMETFIKNLKSNQTIIGEDYNDKIKLKQKKVSFWKLIEDLKTDKKFKDNFLIWLPYDEYGGIDPIDPRSDGWIKENFIKTADILGSRNQKQIDFFLWKSPKNKDGTPKFPQDDFKNWFEYKKPCLKGSDSHNKDYPVGQLRDANSKPTERYCWIKAEPTFEGLKQIKFEPDTRIHIGSEKPKMPVNKIDSITLDIKDDAKLGDDVFCFSGNNDSYDLSPYFNCIIGGRGSGKSTILNFLGQYSSNPETPDEFWAKVKPNFDPKDSSIFRFDGTEKFEYLAQSEIESFAKNEKQFTEAIYRRANRRSGDNLHTYETKIEGLKSTFSDIVQAIIQKEELDNQKSQKLKEKRTLESSLKVLESEEYSKLFGEVTEKSVTLQSILNSKDKVDELKISINEILPEYTEEEVGVQSEEEDSFSKAYSEAITKLREGLEILNQKNFVDANKYIESLQESIQQKEAKIKELLKKSNLSEENIEQIKSAPQAITIINSEIKNLESKVTEQRNVINQYSDTLSNIKKAREQYEAELDKALKPLLDLLSKQADRNEGKDIKEISLTYKFNSKEAWEQLTNDFYNIFESDGNERASDVCGFIIKHKHIFETDNLTKIQELIEEANKKDDKLYISFLNGIFQREDNFLLFKTIRDKHLYDVTEYKIINVRYGGTAIENASFGQKCTAVVVILLLFGNYPLIIDEPEAHLDSSLIANYLVPLIKEKKVDRQIIFATHNANFVINGDAEKIFILNNEDGTTSITETTIENLEHRPELMKLEGGKEAFEKRGDKLGIRSKLNQ</sequence>
<dbReference type="GO" id="GO:0005524">
    <property type="term" value="F:ATP binding"/>
    <property type="evidence" value="ECO:0007669"/>
    <property type="project" value="InterPro"/>
</dbReference>
<protein>
    <submittedName>
        <fullName evidence="3">AAA family ATPase</fullName>
    </submittedName>
</protein>
<dbReference type="NCBIfam" id="NF045780">
    <property type="entry name" value="TrlF_fam_ATP"/>
    <property type="match status" value="1"/>
</dbReference>
<evidence type="ECO:0000259" key="2">
    <source>
        <dbReference type="Pfam" id="PF13304"/>
    </source>
</evidence>
<dbReference type="SUPFAM" id="SSF89550">
    <property type="entry name" value="PHP domain-like"/>
    <property type="match status" value="1"/>
</dbReference>
<dbReference type="AlphaFoldDB" id="A0A955RKH0"/>
<name>A0A955RKH0_9BACT</name>
<dbReference type="InterPro" id="IPR027417">
    <property type="entry name" value="P-loop_NTPase"/>
</dbReference>
<evidence type="ECO:0000313" key="4">
    <source>
        <dbReference type="Proteomes" id="UP000754563"/>
    </source>
</evidence>
<dbReference type="Gene3D" id="3.20.20.140">
    <property type="entry name" value="Metal-dependent hydrolases"/>
    <property type="match status" value="1"/>
</dbReference>
<dbReference type="GO" id="GO:0006302">
    <property type="term" value="P:double-strand break repair"/>
    <property type="evidence" value="ECO:0007669"/>
    <property type="project" value="TreeGrafter"/>
</dbReference>
<dbReference type="GO" id="GO:0000731">
    <property type="term" value="P:DNA synthesis involved in DNA repair"/>
    <property type="evidence" value="ECO:0007669"/>
    <property type="project" value="TreeGrafter"/>
</dbReference>
<organism evidence="3 4">
    <name type="scientific">Candidatus Dojkabacteria bacterium</name>
    <dbReference type="NCBI Taxonomy" id="2099670"/>
    <lineage>
        <taxon>Bacteria</taxon>
        <taxon>Candidatus Dojkabacteria</taxon>
    </lineage>
</organism>
<dbReference type="SUPFAM" id="SSF52540">
    <property type="entry name" value="P-loop containing nucleoside triphosphate hydrolases"/>
    <property type="match status" value="1"/>
</dbReference>
<dbReference type="InterPro" id="IPR016195">
    <property type="entry name" value="Pol/histidinol_Pase-like"/>
</dbReference>
<dbReference type="PANTHER" id="PTHR32182:SF22">
    <property type="entry name" value="ATP-DEPENDENT ENDONUCLEASE, OLD FAMILY-RELATED"/>
    <property type="match status" value="1"/>
</dbReference>
<dbReference type="InterPro" id="IPR003959">
    <property type="entry name" value="ATPase_AAA_core"/>
</dbReference>
<dbReference type="Proteomes" id="UP000754563">
    <property type="component" value="Unassembled WGS sequence"/>
</dbReference>
<dbReference type="GO" id="GO:0016887">
    <property type="term" value="F:ATP hydrolysis activity"/>
    <property type="evidence" value="ECO:0007669"/>
    <property type="project" value="InterPro"/>
</dbReference>
<feature type="domain" description="ATPase AAA-type core" evidence="2">
    <location>
        <begin position="656"/>
        <end position="841"/>
    </location>
</feature>
<feature type="coiled-coil region" evidence="1">
    <location>
        <begin position="448"/>
        <end position="475"/>
    </location>
</feature>
<dbReference type="Pfam" id="PF13304">
    <property type="entry name" value="AAA_21"/>
    <property type="match status" value="1"/>
</dbReference>
<keyword evidence="1" id="KW-0175">Coiled coil</keyword>
<evidence type="ECO:0000256" key="1">
    <source>
        <dbReference type="SAM" id="Coils"/>
    </source>
</evidence>
<proteinExistence type="predicted"/>
<dbReference type="Gene3D" id="3.40.50.300">
    <property type="entry name" value="P-loop containing nucleotide triphosphate hydrolases"/>
    <property type="match status" value="2"/>
</dbReference>
<feature type="coiled-coil region" evidence="1">
    <location>
        <begin position="560"/>
        <end position="639"/>
    </location>
</feature>
<reference evidence="3" key="2">
    <citation type="journal article" date="2021" name="Microbiome">
        <title>Successional dynamics and alternative stable states in a saline activated sludge microbial community over 9 years.</title>
        <authorList>
            <person name="Wang Y."/>
            <person name="Ye J."/>
            <person name="Ju F."/>
            <person name="Liu L."/>
            <person name="Boyd J.A."/>
            <person name="Deng Y."/>
            <person name="Parks D.H."/>
            <person name="Jiang X."/>
            <person name="Yin X."/>
            <person name="Woodcroft B.J."/>
            <person name="Tyson G.W."/>
            <person name="Hugenholtz P."/>
            <person name="Polz M.F."/>
            <person name="Zhang T."/>
        </authorList>
    </citation>
    <scope>NUCLEOTIDE SEQUENCE</scope>
    <source>
        <strain evidence="3">HKST-UBA11</strain>
    </source>
</reference>
<accession>A0A955RKH0</accession>
<comment type="caution">
    <text evidence="3">The sequence shown here is derived from an EMBL/GenBank/DDBJ whole genome shotgun (WGS) entry which is preliminary data.</text>
</comment>
<dbReference type="PANTHER" id="PTHR32182">
    <property type="entry name" value="DNA REPLICATION AND REPAIR PROTEIN RECF"/>
    <property type="match status" value="1"/>
</dbReference>
<dbReference type="EMBL" id="JAGQLH010000020">
    <property type="protein sequence ID" value="MCA9385437.1"/>
    <property type="molecule type" value="Genomic_DNA"/>
</dbReference>
<dbReference type="InterPro" id="IPR054787">
    <property type="entry name" value="TrlF_ATPase"/>
</dbReference>
<gene>
    <name evidence="3" type="ORF">KC717_02190</name>
</gene>
<evidence type="ECO:0000313" key="3">
    <source>
        <dbReference type="EMBL" id="MCA9385437.1"/>
    </source>
</evidence>
<reference evidence="3" key="1">
    <citation type="submission" date="2020-04" db="EMBL/GenBank/DDBJ databases">
        <authorList>
            <person name="Zhang T."/>
        </authorList>
    </citation>
    <scope>NUCLEOTIDE SEQUENCE</scope>
    <source>
        <strain evidence="3">HKST-UBA11</strain>
    </source>
</reference>